<gene>
    <name evidence="1" type="ordered locus">THI_1955</name>
    <name evidence="2" type="ORF">THICB1_20072</name>
</gene>
<evidence type="ECO:0000313" key="1">
    <source>
        <dbReference type="EMBL" id="CAZ88618.1"/>
    </source>
</evidence>
<dbReference type="eggNOG" id="COG5614">
    <property type="taxonomic scope" value="Bacteria"/>
</dbReference>
<dbReference type="NCBIfam" id="TIGR01563">
    <property type="entry name" value="gp16_SPP1"/>
    <property type="match status" value="1"/>
</dbReference>
<dbReference type="Proteomes" id="UP000078599">
    <property type="component" value="Unassembled WGS sequence"/>
</dbReference>
<dbReference type="Gene3D" id="2.40.10.270">
    <property type="entry name" value="Bacteriophage SPP1 head-tail adaptor protein"/>
    <property type="match status" value="1"/>
</dbReference>
<accession>D6CTJ9</accession>
<dbReference type="Proteomes" id="UP000002372">
    <property type="component" value="Chromosome"/>
</dbReference>
<dbReference type="InterPro" id="IPR038666">
    <property type="entry name" value="SSP1_head-tail_sf"/>
</dbReference>
<name>D6CTJ9_THIA3</name>
<reference evidence="2 4" key="4">
    <citation type="submission" date="2015-03" db="EMBL/GenBank/DDBJ databases">
        <authorList>
            <person name="Regsiter A."/>
            <person name="william w."/>
        </authorList>
    </citation>
    <scope>NUCLEOTIDE SEQUENCE [LARGE SCALE GENOMIC DNA]</scope>
    <source>
        <strain evidence="2 4">CB1</strain>
    </source>
</reference>
<dbReference type="EMBL" id="CTRI01000012">
    <property type="protein sequence ID" value="CQR32115.1"/>
    <property type="molecule type" value="Genomic_DNA"/>
</dbReference>
<dbReference type="Pfam" id="PF05521">
    <property type="entry name" value="Phage_HCP"/>
    <property type="match status" value="1"/>
</dbReference>
<proteinExistence type="predicted"/>
<sequence>MTLSSGIVAAGTYRHRISILARTPGAEDALGQSGPSAWQPLLTGISAMVEDLSGRELLAAQQVHGEVTSRIFLRYRAALAPGMRVVFGADVYTVLAVLRMDAVNVELALLCSKGTVDPGT</sequence>
<evidence type="ECO:0000313" key="4">
    <source>
        <dbReference type="Proteomes" id="UP000078599"/>
    </source>
</evidence>
<dbReference type="KEGG" id="thi:THI_1955"/>
<dbReference type="EMBL" id="FP475956">
    <property type="protein sequence ID" value="CAZ88618.1"/>
    <property type="molecule type" value="Genomic_DNA"/>
</dbReference>
<evidence type="ECO:0000313" key="2">
    <source>
        <dbReference type="EMBL" id="CQR32115.1"/>
    </source>
</evidence>
<organism evidence="1 3">
    <name type="scientific">Thiomonas arsenitoxydans (strain DSM 22701 / CIP 110005 / 3As)</name>
    <dbReference type="NCBI Taxonomy" id="426114"/>
    <lineage>
        <taxon>Bacteria</taxon>
        <taxon>Pseudomonadati</taxon>
        <taxon>Pseudomonadota</taxon>
        <taxon>Betaproteobacteria</taxon>
        <taxon>Burkholderiales</taxon>
        <taxon>Thiomonas</taxon>
    </lineage>
</organism>
<reference evidence="1" key="3">
    <citation type="submission" date="2010-07" db="EMBL/GenBank/DDBJ databases">
        <authorList>
            <person name="Genoscope - CEA"/>
        </authorList>
    </citation>
    <scope>NUCLEOTIDE SEQUENCE</scope>
    <source>
        <strain evidence="1">3As</strain>
    </source>
</reference>
<dbReference type="OrthoDB" id="5460234at2"/>
<dbReference type="AlphaFoldDB" id="D6CTJ9"/>
<reference evidence="3" key="2">
    <citation type="journal article" date="2010" name="PLoS Genet.">
        <title>Structure, function, and evolution of the Thiomonas spp. genome.</title>
        <authorList>
            <person name="Arsene-Ploetze F."/>
            <person name="Koechler S."/>
            <person name="Marchal M."/>
            <person name="Coppee J.Y."/>
            <person name="Chandler M."/>
            <person name="Bonnefoy V."/>
            <person name="Brochier-Armanet C."/>
            <person name="Barakat M."/>
            <person name="Barbe V."/>
            <person name="Battaglia-Brunet F."/>
            <person name="Bruneel O."/>
            <person name="Bryan C.G."/>
            <person name="Cleiss-Arnold J."/>
            <person name="Cruveiller S."/>
            <person name="Erhardt M."/>
            <person name="Heinrich-Salmeron A."/>
            <person name="Hommais F."/>
            <person name="Joulian C."/>
            <person name="Krin E."/>
            <person name="Lieutaud A."/>
            <person name="Lievremont D."/>
            <person name="Michel C."/>
            <person name="Muller D."/>
            <person name="Ortet P."/>
            <person name="Proux C."/>
            <person name="Siguier P."/>
            <person name="Roche D."/>
            <person name="Rouy Z."/>
            <person name="Salvignol G."/>
            <person name="Slyemi D."/>
            <person name="Talla E."/>
            <person name="Weiss S."/>
            <person name="Weissenbach J."/>
            <person name="Medigue C."/>
            <person name="Bertin P.N."/>
        </authorList>
    </citation>
    <scope>NUCLEOTIDE SEQUENCE [LARGE SCALE GENOMIC DNA]</scope>
    <source>
        <strain evidence="3">DSM 22701 / CIP 110005 / 3As</strain>
    </source>
</reference>
<reference key="1">
    <citation type="submission" date="2009-07" db="EMBL/GenBank/DDBJ databases">
        <authorList>
            <person name="Genoscope - CEA"/>
        </authorList>
    </citation>
    <scope>NUCLEOTIDE SEQUENCE</scope>
    <source>
        <strain>3As</strain>
    </source>
</reference>
<keyword evidence="4" id="KW-1185">Reference proteome</keyword>
<dbReference type="HOGENOM" id="CLU_147810_1_3_4"/>
<protein>
    <submittedName>
        <fullName evidence="1">Phage head-tail adaptor, gp9-like</fullName>
    </submittedName>
</protein>
<dbReference type="RefSeq" id="WP_013105937.1">
    <property type="nucleotide sequence ID" value="NC_014145.1"/>
</dbReference>
<evidence type="ECO:0000313" key="3">
    <source>
        <dbReference type="Proteomes" id="UP000002372"/>
    </source>
</evidence>
<dbReference type="InterPro" id="IPR008767">
    <property type="entry name" value="Phage_SPP1_head-tail_adaptor"/>
</dbReference>